<dbReference type="Proteomes" id="UP000017813">
    <property type="component" value="Unassembled WGS sequence"/>
</dbReference>
<dbReference type="PROSITE" id="PS51301">
    <property type="entry name" value="KILA_N"/>
    <property type="match status" value="1"/>
</dbReference>
<accession>V9H971</accession>
<reference evidence="2 3" key="1">
    <citation type="submission" date="2010-03" db="EMBL/GenBank/DDBJ databases">
        <authorList>
            <consortium name="The Broad Institute Genome Sequencing Platform"/>
            <person name="Ward D."/>
            <person name="Earl A."/>
            <person name="Feldgarden M."/>
            <person name="Gevers D."/>
            <person name="Young S."/>
            <person name="Zeng Q."/>
            <person name="Koehrsen M."/>
            <person name="Alvarado L."/>
            <person name="Berlin A.M."/>
            <person name="Borenstein D."/>
            <person name="Chapman S.B."/>
            <person name="Chen Z."/>
            <person name="Engels R."/>
            <person name="Freedman E."/>
            <person name="Gellesch M."/>
            <person name="Goldberg J."/>
            <person name="Griggs A."/>
            <person name="Gujja S."/>
            <person name="Heilman E.R."/>
            <person name="Heiman D.I."/>
            <person name="Hepburn T.A."/>
            <person name="Howarth C."/>
            <person name="Jen D."/>
            <person name="Larson L."/>
            <person name="Mehta T."/>
            <person name="Park D."/>
            <person name="Pearson M."/>
            <person name="Richards J."/>
            <person name="Roberts A."/>
            <person name="Saif S."/>
            <person name="Shea T.D."/>
            <person name="Shenoy N."/>
            <person name="Sisk P."/>
            <person name="Stolte C."/>
            <person name="Sykes S.N."/>
            <person name="Walk T."/>
            <person name="White J."/>
            <person name="Yandava C."/>
            <person name="Izard J."/>
            <person name="Baranova O.V."/>
            <person name="Blanton J.M."/>
            <person name="Tanner A.C."/>
            <person name="Dewhirst F."/>
            <person name="Haas B."/>
            <person name="Nusbaum C."/>
            <person name="Birren B."/>
        </authorList>
    </citation>
    <scope>NUCLEOTIDE SEQUENCE [LARGE SCALE GENOMIC DNA]</scope>
    <source>
        <strain evidence="2 3">ATCC 29453</strain>
    </source>
</reference>
<dbReference type="eggNOG" id="ENOG503307B">
    <property type="taxonomic scope" value="Bacteria"/>
</dbReference>
<comment type="caution">
    <text evidence="2">The sequence shown here is derived from an EMBL/GenBank/DDBJ whole genome shotgun (WGS) entry which is preliminary data.</text>
</comment>
<keyword evidence="3" id="KW-1185">Reference proteome</keyword>
<proteinExistence type="predicted"/>
<dbReference type="InterPro" id="IPR017880">
    <property type="entry name" value="KilA_N"/>
</dbReference>
<evidence type="ECO:0000313" key="2">
    <source>
        <dbReference type="EMBL" id="EFG31504.1"/>
    </source>
</evidence>
<dbReference type="InterPro" id="IPR018004">
    <property type="entry name" value="KilA/APSES_HTH"/>
</dbReference>
<feature type="domain" description="KilA-N" evidence="1">
    <location>
        <begin position="1"/>
        <end position="110"/>
    </location>
</feature>
<dbReference type="KEGG" id="smur:BWP33_09415"/>
<dbReference type="HOGENOM" id="CLU_1433588_0_0_4"/>
<dbReference type="SMART" id="SM01252">
    <property type="entry name" value="KilA-N"/>
    <property type="match status" value="1"/>
</dbReference>
<dbReference type="STRING" id="641147.HMPREF9021_00774"/>
<dbReference type="Pfam" id="PF04383">
    <property type="entry name" value="KilA-N"/>
    <property type="match status" value="1"/>
</dbReference>
<dbReference type="RefSeq" id="WP_002641557.1">
    <property type="nucleotide sequence ID" value="NZ_CP019448.1"/>
</dbReference>
<dbReference type="OrthoDB" id="9178758at2"/>
<dbReference type="AlphaFoldDB" id="V9H971"/>
<evidence type="ECO:0000259" key="1">
    <source>
        <dbReference type="PROSITE" id="PS51301"/>
    </source>
</evidence>
<dbReference type="EMBL" id="ADCY02000014">
    <property type="protein sequence ID" value="EFG31504.1"/>
    <property type="molecule type" value="Genomic_DNA"/>
</dbReference>
<gene>
    <name evidence="2" type="ORF">HMPREF9021_00774</name>
</gene>
<name>V9H971_9NEIS</name>
<evidence type="ECO:0000313" key="3">
    <source>
        <dbReference type="Proteomes" id="UP000017813"/>
    </source>
</evidence>
<reference evidence="2 3" key="2">
    <citation type="submission" date="2011-10" db="EMBL/GenBank/DDBJ databases">
        <title>The Genome Sequence of Simonsiella muelleri ATCC 29453.</title>
        <authorList>
            <consortium name="The Broad Institute Genome Sequencing Platform"/>
            <consortium name="The Broad Institute Genome Sequencing Center for Infectious Disease"/>
            <person name="Earl A."/>
            <person name="Ward D."/>
            <person name="Feldgarden M."/>
            <person name="Gevers D."/>
            <person name="Izard J."/>
            <person name="Baranova O.V."/>
            <person name="Blanton J.M."/>
            <person name="Tanner A.C."/>
            <person name="Dewhirst F."/>
            <person name="Young S.K."/>
            <person name="Zeng Q."/>
            <person name="Gargeya S."/>
            <person name="Fitzgerald M."/>
            <person name="Haas B."/>
            <person name="Abouelleil A."/>
            <person name="Alvarado L."/>
            <person name="Arachchi H.M."/>
            <person name="Berlin A."/>
            <person name="Brown A."/>
            <person name="Chapman S.B."/>
            <person name="Chen Z."/>
            <person name="Dunbar C."/>
            <person name="Freedman E."/>
            <person name="Gearin G."/>
            <person name="Goldberg J."/>
            <person name="Griggs A."/>
            <person name="Gujja S."/>
            <person name="Heiman D."/>
            <person name="Howarth C."/>
            <person name="Larson L."/>
            <person name="Lui A."/>
            <person name="MacDonald P.J.P."/>
            <person name="Montmayeur A."/>
            <person name="Murphy C."/>
            <person name="Neiman D."/>
            <person name="Pearson M."/>
            <person name="Priest M."/>
            <person name="Roberts A."/>
            <person name="Saif S."/>
            <person name="Shea T."/>
            <person name="Shenoy N."/>
            <person name="Sisk P."/>
            <person name="Stolte C."/>
            <person name="Sykes S."/>
            <person name="Wortman J."/>
            <person name="Nusbaum C."/>
            <person name="Birren B."/>
        </authorList>
    </citation>
    <scope>NUCLEOTIDE SEQUENCE [LARGE SCALE GENOMIC DNA]</scope>
    <source>
        <strain evidence="2 3">ATCC 29453</strain>
    </source>
</reference>
<sequence length="189" mass="21778">MSELIIESRVIRQVNGLYCLNDLHKASGANPNKRPTDWLRLLQVSELIDELKQEFSKVRIPTLEQNQKVIATVKGGNKAGTYACRELVLAYATWISPHFFLQVLRTFDAVHSGSLKAVDLPPSAPHYLLLDALKHAPLRPPRSLVEADLLAEEVRLMEYRLFYSIQWLAYWRDVRLDERGYLQLPMLPR</sequence>
<protein>
    <recommendedName>
        <fullName evidence="1">KilA-N domain-containing protein</fullName>
    </recommendedName>
</protein>
<organism evidence="2 3">
    <name type="scientific">Simonsiella muelleri ATCC 29453</name>
    <dbReference type="NCBI Taxonomy" id="641147"/>
    <lineage>
        <taxon>Bacteria</taxon>
        <taxon>Pseudomonadati</taxon>
        <taxon>Pseudomonadota</taxon>
        <taxon>Betaproteobacteria</taxon>
        <taxon>Neisseriales</taxon>
        <taxon>Neisseriaceae</taxon>
        <taxon>Simonsiella</taxon>
    </lineage>
</organism>